<evidence type="ECO:0000259" key="7">
    <source>
        <dbReference type="PROSITE" id="PS50967"/>
    </source>
</evidence>
<evidence type="ECO:0000256" key="4">
    <source>
        <dbReference type="ARBA" id="ARBA00022801"/>
    </source>
</evidence>
<dbReference type="PANTHER" id="PTHR47649">
    <property type="entry name" value="RIBONUCLEASE D"/>
    <property type="match status" value="1"/>
</dbReference>
<feature type="domain" description="HRDC" evidence="7">
    <location>
        <begin position="210"/>
        <end position="290"/>
    </location>
</feature>
<keyword evidence="4 6" id="KW-0378">Hydrolase</keyword>
<dbReference type="FunCoup" id="A0A1B4XC54">
    <property type="interactions" value="18"/>
</dbReference>
<keyword evidence="1 6" id="KW-0963">Cytoplasm</keyword>
<dbReference type="EC" id="3.1.13.5" evidence="6"/>
<dbReference type="GO" id="GO:0008408">
    <property type="term" value="F:3'-5' exonuclease activity"/>
    <property type="evidence" value="ECO:0007669"/>
    <property type="project" value="InterPro"/>
</dbReference>
<dbReference type="GO" id="GO:0033890">
    <property type="term" value="F:ribonuclease D activity"/>
    <property type="evidence" value="ECO:0007669"/>
    <property type="project" value="UniProtKB-UniRule"/>
</dbReference>
<keyword evidence="2 6" id="KW-0819">tRNA processing</keyword>
<dbReference type="PROSITE" id="PS50967">
    <property type="entry name" value="HRDC"/>
    <property type="match status" value="1"/>
</dbReference>
<evidence type="ECO:0000313" key="9">
    <source>
        <dbReference type="Proteomes" id="UP000243180"/>
    </source>
</evidence>
<dbReference type="InterPro" id="IPR051086">
    <property type="entry name" value="RNase_D-like"/>
</dbReference>
<dbReference type="GO" id="GO:0003676">
    <property type="term" value="F:nucleic acid binding"/>
    <property type="evidence" value="ECO:0007669"/>
    <property type="project" value="InterPro"/>
</dbReference>
<comment type="cofactor">
    <cofactor evidence="6">
        <name>a divalent metal cation</name>
        <dbReference type="ChEBI" id="CHEBI:60240"/>
    </cofactor>
</comment>
<evidence type="ECO:0000256" key="6">
    <source>
        <dbReference type="HAMAP-Rule" id="MF_01899"/>
    </source>
</evidence>
<dbReference type="InterPro" id="IPR036397">
    <property type="entry name" value="RNaseH_sf"/>
</dbReference>
<evidence type="ECO:0000313" key="8">
    <source>
        <dbReference type="EMBL" id="BAV32361.1"/>
    </source>
</evidence>
<dbReference type="InterPro" id="IPR006292">
    <property type="entry name" value="RNase_D"/>
</dbReference>
<sequence>MTESLVQDPAALARSCEALRAQAWMALDTEFMRTRTYYARLCLVQVATPEQIACVDTITLPTIEPLLEMIYAPHTLKVVHAARQDLEVFADIRGAPPAPVFDTQIAASLCGYDDQIGYGALVESITGHKLPKLHTRADWETRPLPADQLHYAEDDVRYLRDVYRFLAQKLEALGRTDWLREECAALTDPGLYRNDPREAWRRLKQGQSLPPAAQTLLRELAMWRELTAQQHNLPRGWVVADTALVEAALVAPTAPEALGRIAGIGGPPARKWGEEILQVIQHGLELKPERLWEEPQRPDRRQQALYEQLQTRVRAVAAEIKISATLIAPRRELLKLIAGDSSGSLARGWRRALIGEELMQLCGNPAAATAT</sequence>
<dbReference type="InterPro" id="IPR012337">
    <property type="entry name" value="RNaseH-like_sf"/>
</dbReference>
<keyword evidence="9" id="KW-1185">Reference proteome</keyword>
<dbReference type="GO" id="GO:0000166">
    <property type="term" value="F:nucleotide binding"/>
    <property type="evidence" value="ECO:0007669"/>
    <property type="project" value="InterPro"/>
</dbReference>
<dbReference type="SUPFAM" id="SSF53098">
    <property type="entry name" value="Ribonuclease H-like"/>
    <property type="match status" value="1"/>
</dbReference>
<accession>A0A1B4XC54</accession>
<comment type="subcellular location">
    <subcellularLocation>
        <location evidence="6">Cytoplasm</location>
    </subcellularLocation>
</comment>
<dbReference type="RefSeq" id="WP_096359047.1">
    <property type="nucleotide sequence ID" value="NZ_AP014879.1"/>
</dbReference>
<keyword evidence="5 6" id="KW-0269">Exonuclease</keyword>
<comment type="similarity">
    <text evidence="6">Belongs to the RNase D family.</text>
</comment>
<evidence type="ECO:0000256" key="1">
    <source>
        <dbReference type="ARBA" id="ARBA00022490"/>
    </source>
</evidence>
<proteinExistence type="inferred from homology"/>
<dbReference type="Pfam" id="PF01612">
    <property type="entry name" value="DNA_pol_A_exo1"/>
    <property type="match status" value="1"/>
</dbReference>
<dbReference type="InterPro" id="IPR002121">
    <property type="entry name" value="HRDC_dom"/>
</dbReference>
<dbReference type="InterPro" id="IPR010997">
    <property type="entry name" value="HRDC-like_sf"/>
</dbReference>
<keyword evidence="3 6" id="KW-0540">Nuclease</keyword>
<evidence type="ECO:0000256" key="2">
    <source>
        <dbReference type="ARBA" id="ARBA00022694"/>
    </source>
</evidence>
<dbReference type="InParanoid" id="A0A1B4XC54"/>
<dbReference type="EMBL" id="AP014879">
    <property type="protein sequence ID" value="BAV32361.1"/>
    <property type="molecule type" value="Genomic_DNA"/>
</dbReference>
<dbReference type="PANTHER" id="PTHR47649:SF1">
    <property type="entry name" value="RIBONUCLEASE D"/>
    <property type="match status" value="1"/>
</dbReference>
<organism evidence="8 9">
    <name type="scientific">Sulfuricaulis limicola</name>
    <dbReference type="NCBI Taxonomy" id="1620215"/>
    <lineage>
        <taxon>Bacteria</taxon>
        <taxon>Pseudomonadati</taxon>
        <taxon>Pseudomonadota</taxon>
        <taxon>Gammaproteobacteria</taxon>
        <taxon>Acidiferrobacterales</taxon>
        <taxon>Acidiferrobacteraceae</taxon>
        <taxon>Sulfuricaulis</taxon>
    </lineage>
</organism>
<dbReference type="Gene3D" id="1.10.150.80">
    <property type="entry name" value="HRDC domain"/>
    <property type="match status" value="1"/>
</dbReference>
<dbReference type="InterPro" id="IPR044876">
    <property type="entry name" value="HRDC_dom_sf"/>
</dbReference>
<dbReference type="CDD" id="cd06142">
    <property type="entry name" value="RNaseD_exo"/>
    <property type="match status" value="1"/>
</dbReference>
<dbReference type="AlphaFoldDB" id="A0A1B4XC54"/>
<dbReference type="NCBIfam" id="TIGR01388">
    <property type="entry name" value="rnd"/>
    <property type="match status" value="1"/>
</dbReference>
<evidence type="ECO:0000256" key="5">
    <source>
        <dbReference type="ARBA" id="ARBA00022839"/>
    </source>
</evidence>
<comment type="catalytic activity">
    <reaction evidence="6">
        <text>Exonucleolytic cleavage that removes extra residues from the 3'-terminus of tRNA to produce 5'-mononucleotides.</text>
        <dbReference type="EC" id="3.1.13.5"/>
    </reaction>
</comment>
<dbReference type="InterPro" id="IPR002562">
    <property type="entry name" value="3'-5'_exonuclease_dom"/>
</dbReference>
<gene>
    <name evidence="6" type="primary">rnd</name>
    <name evidence="8" type="ORF">SCL_0036</name>
</gene>
<dbReference type="Pfam" id="PF00570">
    <property type="entry name" value="HRDC"/>
    <property type="match status" value="1"/>
</dbReference>
<dbReference type="Gene3D" id="3.30.420.10">
    <property type="entry name" value="Ribonuclease H-like superfamily/Ribonuclease H"/>
    <property type="match status" value="1"/>
</dbReference>
<dbReference type="HAMAP" id="MF_01899">
    <property type="entry name" value="RNase_D"/>
    <property type="match status" value="1"/>
</dbReference>
<dbReference type="GO" id="GO:0042780">
    <property type="term" value="P:tRNA 3'-end processing"/>
    <property type="evidence" value="ECO:0007669"/>
    <property type="project" value="UniProtKB-UniRule"/>
</dbReference>
<dbReference type="GO" id="GO:0005737">
    <property type="term" value="C:cytoplasm"/>
    <property type="evidence" value="ECO:0007669"/>
    <property type="project" value="UniProtKB-SubCell"/>
</dbReference>
<dbReference type="SMART" id="SM00474">
    <property type="entry name" value="35EXOc"/>
    <property type="match status" value="1"/>
</dbReference>
<dbReference type="SMART" id="SM00341">
    <property type="entry name" value="HRDC"/>
    <property type="match status" value="1"/>
</dbReference>
<dbReference type="KEGG" id="slim:SCL_0036"/>
<dbReference type="Proteomes" id="UP000243180">
    <property type="component" value="Chromosome"/>
</dbReference>
<comment type="function">
    <text evidence="6">Exonuclease involved in the 3' processing of various precursor tRNAs. Initiates hydrolysis at the 3'-terminus of an RNA molecule and releases 5'-mononucleotides.</text>
</comment>
<evidence type="ECO:0000256" key="3">
    <source>
        <dbReference type="ARBA" id="ARBA00022722"/>
    </source>
</evidence>
<dbReference type="OrthoDB" id="9800549at2"/>
<dbReference type="SUPFAM" id="SSF47819">
    <property type="entry name" value="HRDC-like"/>
    <property type="match status" value="2"/>
</dbReference>
<protein>
    <recommendedName>
        <fullName evidence="6">Ribonuclease D</fullName>
        <shortName evidence="6">RNase D</shortName>
        <ecNumber evidence="6">3.1.13.5</ecNumber>
    </recommendedName>
</protein>
<name>A0A1B4XC54_9GAMM</name>
<reference evidence="8 9" key="1">
    <citation type="submission" date="2015-05" db="EMBL/GenBank/DDBJ databases">
        <title>Complete genome sequence of a sulfur-oxidizing gammaproteobacterium strain HA5.</title>
        <authorList>
            <person name="Miura A."/>
            <person name="Kojima H."/>
            <person name="Fukui M."/>
        </authorList>
    </citation>
    <scope>NUCLEOTIDE SEQUENCE [LARGE SCALE GENOMIC DNA]</scope>
    <source>
        <strain evidence="8 9">HA5</strain>
    </source>
</reference>